<evidence type="ECO:0000256" key="1">
    <source>
        <dbReference type="ARBA" id="ARBA00004123"/>
    </source>
</evidence>
<feature type="compositionally biased region" description="Low complexity" evidence="9">
    <location>
        <begin position="62"/>
        <end position="77"/>
    </location>
</feature>
<dbReference type="PROSITE" id="PS51152">
    <property type="entry name" value="NFYA_HAP2_2"/>
    <property type="match status" value="1"/>
</dbReference>
<organism evidence="10 11">
    <name type="scientific">Xanthoceras sorbifolium</name>
    <dbReference type="NCBI Taxonomy" id="99658"/>
    <lineage>
        <taxon>Eukaryota</taxon>
        <taxon>Viridiplantae</taxon>
        <taxon>Streptophyta</taxon>
        <taxon>Embryophyta</taxon>
        <taxon>Tracheophyta</taxon>
        <taxon>Spermatophyta</taxon>
        <taxon>Magnoliopsida</taxon>
        <taxon>eudicotyledons</taxon>
        <taxon>Gunneridae</taxon>
        <taxon>Pentapetalae</taxon>
        <taxon>rosids</taxon>
        <taxon>malvids</taxon>
        <taxon>Sapindales</taxon>
        <taxon>Sapindaceae</taxon>
        <taxon>Xanthoceroideae</taxon>
        <taxon>Xanthoceras</taxon>
    </lineage>
</organism>
<name>A0ABQ8HMG3_9ROSI</name>
<keyword evidence="5 8" id="KW-0804">Transcription</keyword>
<keyword evidence="4" id="KW-0010">Activator</keyword>
<gene>
    <name evidence="10" type="ORF">JRO89_XS09G0225600</name>
</gene>
<evidence type="ECO:0000256" key="3">
    <source>
        <dbReference type="ARBA" id="ARBA00023125"/>
    </source>
</evidence>
<proteinExistence type="inferred from homology"/>
<evidence type="ECO:0000256" key="8">
    <source>
        <dbReference type="RuleBase" id="RU367155"/>
    </source>
</evidence>
<keyword evidence="11" id="KW-1185">Reference proteome</keyword>
<feature type="compositionally biased region" description="Polar residues" evidence="9">
    <location>
        <begin position="84"/>
        <end position="102"/>
    </location>
</feature>
<evidence type="ECO:0000313" key="11">
    <source>
        <dbReference type="Proteomes" id="UP000827721"/>
    </source>
</evidence>
<keyword evidence="2 8" id="KW-0805">Transcription regulation</keyword>
<evidence type="ECO:0000256" key="2">
    <source>
        <dbReference type="ARBA" id="ARBA00023015"/>
    </source>
</evidence>
<protein>
    <recommendedName>
        <fullName evidence="8">Nuclear transcription factor Y subunit</fullName>
    </recommendedName>
</protein>
<keyword evidence="6 8" id="KW-0539">Nucleus</keyword>
<sequence>MTMQNLCEKDSGLSSAHSASVYDVSCPSWGSSSESCAQQPSMSETLCLKMGVPPQQFLSTKQFQDQESSSTQSTGQSCPKEASMNYSNPNGQTIISTPSGFNGTDGKPVGGHAKLASSTGPQDFVINPSHVDYNQSVAPFAFHYAEPYFGGLMAPFYGPQSMFTPCLLYIHHPQLMGMTPGRVPLPLDLTADEPIYVNAKQYRAILRRRQYRAKLEAQNKLTKSRKPYLHESRHVHAMKRARGSGGRFLNTKKLEESKPVPTSNGPDGSGSADLHSTGNVLESEVQLPANYKAAASTTSCSDITTVSNGADIFQQQPEFRFSGYHSHLGRTMQGCSAGINSGQNLQRFLSSVER</sequence>
<feature type="region of interest" description="Disordered" evidence="9">
    <location>
        <begin position="240"/>
        <end position="276"/>
    </location>
</feature>
<evidence type="ECO:0000256" key="9">
    <source>
        <dbReference type="SAM" id="MobiDB-lite"/>
    </source>
</evidence>
<evidence type="ECO:0000256" key="6">
    <source>
        <dbReference type="ARBA" id="ARBA00023242"/>
    </source>
</evidence>
<evidence type="ECO:0000313" key="10">
    <source>
        <dbReference type="EMBL" id="KAH7565545.1"/>
    </source>
</evidence>
<dbReference type="PANTHER" id="PTHR12632">
    <property type="entry name" value="TRANSCRIPTION FACTOR NF-Y ALPHA-RELATED"/>
    <property type="match status" value="1"/>
</dbReference>
<comment type="subunit">
    <text evidence="7">Heterotrimeric transcription factor composed of three components, NF-YA, NF-YB and NF-YC. NF-YB and NF-YC must interact and dimerize for NF-YA association and DNA binding.</text>
</comment>
<keyword evidence="3 8" id="KW-0238">DNA-binding</keyword>
<comment type="caution">
    <text evidence="10">The sequence shown here is derived from an EMBL/GenBank/DDBJ whole genome shotgun (WGS) entry which is preliminary data.</text>
</comment>
<feature type="region of interest" description="Disordered" evidence="9">
    <location>
        <begin position="60"/>
        <end position="115"/>
    </location>
</feature>
<dbReference type="InterPro" id="IPR018362">
    <property type="entry name" value="CCAAT-binding_factor_CS"/>
</dbReference>
<evidence type="ECO:0000256" key="5">
    <source>
        <dbReference type="ARBA" id="ARBA00023163"/>
    </source>
</evidence>
<dbReference type="PRINTS" id="PR00616">
    <property type="entry name" value="CCAATSUBUNTB"/>
</dbReference>
<dbReference type="SMART" id="SM00521">
    <property type="entry name" value="CBF"/>
    <property type="match status" value="1"/>
</dbReference>
<comment type="function">
    <text evidence="8">Component of the sequence-specific heterotrimeric transcription factor (NF-Y) which specifically recognizes a 5'-CCAAT-3' box motif found in the promoters of its target genes.</text>
</comment>
<dbReference type="Pfam" id="PF02045">
    <property type="entry name" value="CBFB_NFYA"/>
    <property type="match status" value="1"/>
</dbReference>
<dbReference type="Proteomes" id="UP000827721">
    <property type="component" value="Unassembled WGS sequence"/>
</dbReference>
<evidence type="ECO:0000256" key="4">
    <source>
        <dbReference type="ARBA" id="ARBA00023159"/>
    </source>
</evidence>
<dbReference type="EMBL" id="JAFEMO010000009">
    <property type="protein sequence ID" value="KAH7565545.1"/>
    <property type="molecule type" value="Genomic_DNA"/>
</dbReference>
<dbReference type="InterPro" id="IPR001289">
    <property type="entry name" value="NFYA"/>
</dbReference>
<dbReference type="PROSITE" id="PS00686">
    <property type="entry name" value="NFYA_HAP2_1"/>
    <property type="match status" value="1"/>
</dbReference>
<evidence type="ECO:0000256" key="7">
    <source>
        <dbReference type="ARBA" id="ARBA00025911"/>
    </source>
</evidence>
<accession>A0ABQ8HMG3</accession>
<dbReference type="Gene3D" id="6.10.250.2430">
    <property type="match status" value="1"/>
</dbReference>
<comment type="similarity">
    <text evidence="8">Belongs to the NFYA/HAP2 subunit family.</text>
</comment>
<comment type="subcellular location">
    <subcellularLocation>
        <location evidence="1 8">Nucleus</location>
    </subcellularLocation>
</comment>
<reference evidence="10 11" key="1">
    <citation type="submission" date="2021-02" db="EMBL/GenBank/DDBJ databases">
        <title>Plant Genome Project.</title>
        <authorList>
            <person name="Zhang R.-G."/>
        </authorList>
    </citation>
    <scope>NUCLEOTIDE SEQUENCE [LARGE SCALE GENOMIC DNA]</scope>
    <source>
        <tissue evidence="10">Leaves</tissue>
    </source>
</reference>